<gene>
    <name evidence="3" type="ORF">GLP15_2724</name>
</gene>
<evidence type="ECO:0000313" key="4">
    <source>
        <dbReference type="Proteomes" id="UP000008974"/>
    </source>
</evidence>
<feature type="region of interest" description="Disordered" evidence="2">
    <location>
        <begin position="361"/>
        <end position="424"/>
    </location>
</feature>
<sequence>PTQEDAVAISCAAQRLLVSVKRCGALDLEALIDCGIAHGKPEVAAHITRFLLALATIQYSVVSASTAASLQGYQQDITTVALCFWLKESLSFTRLLKRAIRHIDADDYELIGATLGRHCLVFLENGGPADAFDVTLKDGMLSREELDAVYYQGKLSTENSTKTLAFEKEVRALEAKLRDVEKKLEVQEEQTRLAEHRNSRLDSILKKEIARSSRLKRALLELVGSSNEILDHLLCEQETRRSNSEKGPTSPTCILPVGLYINGMLNRAPKEISLLHKGYIEMSARDAALSPVLNRLLRKTVLFDIKAIGTSSVAYHLFLTLLSAKPVLRIRYAESESINEFVEPSGNHLSPGREHQGVIKTQTAPQPQLTVKRKHEIPVSRSSEALETPSKPSRKDNEHQQIHHQPHIRSPAPTKPSSARSKRH</sequence>
<reference evidence="3 4" key="1">
    <citation type="journal article" date="2010" name="BMC Genomics">
        <title>Genome analysis and comparative genomics of a Giardia intestinalis assemblage E isolate.</title>
        <authorList>
            <person name="Jerlstrom-Hultqvist J."/>
            <person name="Franzen O."/>
            <person name="Ankarklev J."/>
            <person name="Xu F."/>
            <person name="Nohynkova E."/>
            <person name="Andersson J.O."/>
            <person name="Svard S.G."/>
            <person name="Andersson B."/>
        </authorList>
    </citation>
    <scope>NUCLEOTIDE SEQUENCE [LARGE SCALE GENOMIC DNA]</scope>
    <source>
        <strain evidence="3 4">P15</strain>
    </source>
</reference>
<dbReference type="Proteomes" id="UP000008974">
    <property type="component" value="Unassembled WGS sequence"/>
</dbReference>
<accession>E1EZX0</accession>
<evidence type="ECO:0000256" key="1">
    <source>
        <dbReference type="SAM" id="Coils"/>
    </source>
</evidence>
<organism evidence="3 4">
    <name type="scientific">Giardia intestinalis (strain P15)</name>
    <name type="common">Giardia lamblia</name>
    <dbReference type="NCBI Taxonomy" id="658858"/>
    <lineage>
        <taxon>Eukaryota</taxon>
        <taxon>Metamonada</taxon>
        <taxon>Diplomonadida</taxon>
        <taxon>Hexamitidae</taxon>
        <taxon>Giardiinae</taxon>
        <taxon>Giardia</taxon>
    </lineage>
</organism>
<dbReference type="AlphaFoldDB" id="E1EZX0"/>
<evidence type="ECO:0000256" key="2">
    <source>
        <dbReference type="SAM" id="MobiDB-lite"/>
    </source>
</evidence>
<evidence type="ECO:0000313" key="3">
    <source>
        <dbReference type="EMBL" id="EFO64253.1"/>
    </source>
</evidence>
<protein>
    <submittedName>
        <fullName evidence="3">Uncharacterized protein</fullName>
    </submittedName>
</protein>
<proteinExistence type="predicted"/>
<dbReference type="VEuPathDB" id="GiardiaDB:GLP15_2724"/>
<feature type="coiled-coil region" evidence="1">
    <location>
        <begin position="163"/>
        <end position="197"/>
    </location>
</feature>
<comment type="caution">
    <text evidence="3">The sequence shown here is derived from an EMBL/GenBank/DDBJ whole genome shotgun (WGS) entry which is preliminary data.</text>
</comment>
<feature type="compositionally biased region" description="Polar residues" evidence="2">
    <location>
        <begin position="415"/>
        <end position="424"/>
    </location>
</feature>
<name>E1EZX0_GIAIA</name>
<keyword evidence="1" id="KW-0175">Coiled coil</keyword>
<dbReference type="EMBL" id="ACVC01000100">
    <property type="protein sequence ID" value="EFO64253.1"/>
    <property type="molecule type" value="Genomic_DNA"/>
</dbReference>
<feature type="non-terminal residue" evidence="3">
    <location>
        <position position="1"/>
    </location>
</feature>